<reference evidence="9 10" key="1">
    <citation type="submission" date="2021-07" db="EMBL/GenBank/DDBJ databases">
        <title>Paenibacillus radiodurans sp. nov., isolated from the southeastern edge of Tengger Desert.</title>
        <authorList>
            <person name="Zhang G."/>
        </authorList>
    </citation>
    <scope>NUCLEOTIDE SEQUENCE [LARGE SCALE GENOMIC DNA]</scope>
    <source>
        <strain evidence="9 10">CCM 7311</strain>
    </source>
</reference>
<evidence type="ECO:0000256" key="1">
    <source>
        <dbReference type="ARBA" id="ARBA00004127"/>
    </source>
</evidence>
<dbReference type="Proteomes" id="UP001519887">
    <property type="component" value="Unassembled WGS sequence"/>
</dbReference>
<feature type="transmembrane region" description="Helical" evidence="8">
    <location>
        <begin position="12"/>
        <end position="31"/>
    </location>
</feature>
<dbReference type="RefSeq" id="WP_210038131.1">
    <property type="nucleotide sequence ID" value="NZ_JBHLVU010000022.1"/>
</dbReference>
<evidence type="ECO:0000256" key="2">
    <source>
        <dbReference type="ARBA" id="ARBA00010892"/>
    </source>
</evidence>
<dbReference type="EMBL" id="JAHZIK010000994">
    <property type="protein sequence ID" value="MBW7457878.1"/>
    <property type="molecule type" value="Genomic_DNA"/>
</dbReference>
<organism evidence="9 10">
    <name type="scientific">Paenibacillus sepulcri</name>
    <dbReference type="NCBI Taxonomy" id="359917"/>
    <lineage>
        <taxon>Bacteria</taxon>
        <taxon>Bacillati</taxon>
        <taxon>Bacillota</taxon>
        <taxon>Bacilli</taxon>
        <taxon>Bacillales</taxon>
        <taxon>Paenibacillaceae</taxon>
        <taxon>Paenibacillus</taxon>
    </lineage>
</organism>
<evidence type="ECO:0000256" key="5">
    <source>
        <dbReference type="ARBA" id="ARBA00022692"/>
    </source>
</evidence>
<evidence type="ECO:0000313" key="9">
    <source>
        <dbReference type="EMBL" id="MBW7457878.1"/>
    </source>
</evidence>
<keyword evidence="3 8" id="KW-0813">Transport</keyword>
<feature type="transmembrane region" description="Helical" evidence="8">
    <location>
        <begin position="75"/>
        <end position="105"/>
    </location>
</feature>
<dbReference type="InterPro" id="IPR011541">
    <property type="entry name" value="Ni/Co_transpt_high_affinity"/>
</dbReference>
<feature type="transmembrane region" description="Helical" evidence="8">
    <location>
        <begin position="117"/>
        <end position="144"/>
    </location>
</feature>
<keyword evidence="5 8" id="KW-0812">Transmembrane</keyword>
<gene>
    <name evidence="9" type="ORF">K0U00_27945</name>
</gene>
<comment type="caution">
    <text evidence="9">The sequence shown here is derived from an EMBL/GenBank/DDBJ whole genome shotgun (WGS) entry which is preliminary data.</text>
</comment>
<evidence type="ECO:0000313" key="10">
    <source>
        <dbReference type="Proteomes" id="UP001519887"/>
    </source>
</evidence>
<dbReference type="NCBIfam" id="TIGR00802">
    <property type="entry name" value="nico"/>
    <property type="match status" value="1"/>
</dbReference>
<evidence type="ECO:0000256" key="6">
    <source>
        <dbReference type="ARBA" id="ARBA00022989"/>
    </source>
</evidence>
<evidence type="ECO:0000256" key="3">
    <source>
        <dbReference type="ARBA" id="ARBA00022448"/>
    </source>
</evidence>
<accession>A0ABS7CAE8</accession>
<proteinExistence type="inferred from homology"/>
<dbReference type="PANTHER" id="PTHR31611">
    <property type="entry name" value="HIGH-AFFINITY NICKEL TRANSPORT PROTEIN NIC1"/>
    <property type="match status" value="1"/>
</dbReference>
<keyword evidence="6 8" id="KW-1133">Transmembrane helix</keyword>
<comment type="similarity">
    <text evidence="2 8">Belongs to the NiCoT transporter (TC 2.A.52) family.</text>
</comment>
<sequence length="337" mass="36683">MSEKVKKGSWIHYAIIIAVLHIAGLAGLLTVVHDLPAFWSMGLLAYTLGLRHAFDADHIAAIDNSVRKLVQEKRNALGTGFYFSLGHSSVVFLMVVALCISLQWAQGFMPDMQRVGGVIGMSVSGIFLLIVGLINLVVLVKLVAIIRKGRHVRTDPAKLEQLLESRGLIARLAKPALKLVSRSWHLYPLGFLFGLGFDTATEIGLLALSASAVQNAASVWGLLSLPLLFAAGMSLLDTADGVFMTRAYNWALITPMRKLYYNTTITAVSVAAALIIGAVELLQTFSGEMAQGNPLFSWVNRLNFDYMGYGLAALLFGAWLVSVLRRRSNPIIKNVES</sequence>
<feature type="transmembrane region" description="Helical" evidence="8">
    <location>
        <begin position="306"/>
        <end position="324"/>
    </location>
</feature>
<evidence type="ECO:0000256" key="4">
    <source>
        <dbReference type="ARBA" id="ARBA00022596"/>
    </source>
</evidence>
<keyword evidence="4" id="KW-0533">Nickel</keyword>
<feature type="transmembrane region" description="Helical" evidence="8">
    <location>
        <begin position="186"/>
        <end position="213"/>
    </location>
</feature>
<feature type="transmembrane region" description="Helical" evidence="8">
    <location>
        <begin position="259"/>
        <end position="286"/>
    </location>
</feature>
<dbReference type="Pfam" id="PF03824">
    <property type="entry name" value="NicO"/>
    <property type="match status" value="1"/>
</dbReference>
<comment type="subcellular location">
    <subcellularLocation>
        <location evidence="8">Cell membrane</location>
        <topology evidence="8">Multi-pass membrane protein</topology>
    </subcellularLocation>
    <subcellularLocation>
        <location evidence="1">Endomembrane system</location>
        <topology evidence="1">Multi-pass membrane protein</topology>
    </subcellularLocation>
</comment>
<dbReference type="PANTHER" id="PTHR31611:SF0">
    <property type="entry name" value="HIGH-AFFINITY NICKEL TRANSPORT PROTEIN NIC1"/>
    <property type="match status" value="1"/>
</dbReference>
<keyword evidence="7 8" id="KW-0472">Membrane</keyword>
<protein>
    <recommendedName>
        <fullName evidence="8">Nickel/cobalt efflux system</fullName>
    </recommendedName>
</protein>
<evidence type="ECO:0000256" key="7">
    <source>
        <dbReference type="ARBA" id="ARBA00023136"/>
    </source>
</evidence>
<name>A0ABS7CAE8_9BACL</name>
<feature type="transmembrane region" description="Helical" evidence="8">
    <location>
        <begin position="219"/>
        <end position="238"/>
    </location>
</feature>
<keyword evidence="10" id="KW-1185">Reference proteome</keyword>
<evidence type="ECO:0000256" key="8">
    <source>
        <dbReference type="RuleBase" id="RU362101"/>
    </source>
</evidence>
<dbReference type="InterPro" id="IPR004688">
    <property type="entry name" value="Ni/Co_transpt"/>
</dbReference>